<keyword evidence="3" id="KW-0732">Signal</keyword>
<dbReference type="GO" id="GO:0033897">
    <property type="term" value="F:ribonuclease T2 activity"/>
    <property type="evidence" value="ECO:0007669"/>
    <property type="project" value="InterPro"/>
</dbReference>
<evidence type="ECO:0000256" key="3">
    <source>
        <dbReference type="SAM" id="SignalP"/>
    </source>
</evidence>
<dbReference type="AlphaFoldDB" id="A0AAV7EQ40"/>
<evidence type="ECO:0000256" key="2">
    <source>
        <dbReference type="RuleBase" id="RU004328"/>
    </source>
</evidence>
<dbReference type="Pfam" id="PF00445">
    <property type="entry name" value="Ribonuclease_T2"/>
    <property type="match status" value="1"/>
</dbReference>
<comment type="similarity">
    <text evidence="1 2">Belongs to the RNase T2 family.</text>
</comment>
<reference evidence="4 5" key="1">
    <citation type="submission" date="2021-07" db="EMBL/GenBank/DDBJ databases">
        <title>The Aristolochia fimbriata genome: insights into angiosperm evolution, floral development and chemical biosynthesis.</title>
        <authorList>
            <person name="Jiao Y."/>
        </authorList>
    </citation>
    <scope>NUCLEOTIDE SEQUENCE [LARGE SCALE GENOMIC DNA]</scope>
    <source>
        <strain evidence="4">IBCAS-2021</strain>
        <tissue evidence="4">Leaf</tissue>
    </source>
</reference>
<dbReference type="PANTHER" id="PTHR11240:SF57">
    <property type="entry name" value="OS09G0538000 PROTEIN"/>
    <property type="match status" value="1"/>
</dbReference>
<keyword evidence="5" id="KW-1185">Reference proteome</keyword>
<dbReference type="InterPro" id="IPR036430">
    <property type="entry name" value="RNase_T2-like_sf"/>
</dbReference>
<name>A0AAV7EQ40_ARIFI</name>
<dbReference type="SUPFAM" id="SSF55895">
    <property type="entry name" value="Ribonuclease Rh-like"/>
    <property type="match status" value="1"/>
</dbReference>
<dbReference type="GO" id="GO:0003723">
    <property type="term" value="F:RNA binding"/>
    <property type="evidence" value="ECO:0007669"/>
    <property type="project" value="InterPro"/>
</dbReference>
<protein>
    <submittedName>
        <fullName evidence="4">Uncharacterized protein</fullName>
    </submittedName>
</protein>
<organism evidence="4 5">
    <name type="scientific">Aristolochia fimbriata</name>
    <name type="common">White veined hardy Dutchman's pipe vine</name>
    <dbReference type="NCBI Taxonomy" id="158543"/>
    <lineage>
        <taxon>Eukaryota</taxon>
        <taxon>Viridiplantae</taxon>
        <taxon>Streptophyta</taxon>
        <taxon>Embryophyta</taxon>
        <taxon>Tracheophyta</taxon>
        <taxon>Spermatophyta</taxon>
        <taxon>Magnoliopsida</taxon>
        <taxon>Magnoliidae</taxon>
        <taxon>Piperales</taxon>
        <taxon>Aristolochiaceae</taxon>
        <taxon>Aristolochia</taxon>
    </lineage>
</organism>
<evidence type="ECO:0000313" key="4">
    <source>
        <dbReference type="EMBL" id="KAG9450945.1"/>
    </source>
</evidence>
<evidence type="ECO:0000313" key="5">
    <source>
        <dbReference type="Proteomes" id="UP000825729"/>
    </source>
</evidence>
<dbReference type="Proteomes" id="UP000825729">
    <property type="component" value="Unassembled WGS sequence"/>
</dbReference>
<evidence type="ECO:0000256" key="1">
    <source>
        <dbReference type="ARBA" id="ARBA00007469"/>
    </source>
</evidence>
<proteinExistence type="inferred from homology"/>
<dbReference type="Gene3D" id="3.90.730.10">
    <property type="entry name" value="Ribonuclease T2-like"/>
    <property type="match status" value="1"/>
</dbReference>
<dbReference type="GO" id="GO:0006401">
    <property type="term" value="P:RNA catabolic process"/>
    <property type="evidence" value="ECO:0007669"/>
    <property type="project" value="TreeGrafter"/>
</dbReference>
<gene>
    <name evidence="4" type="ORF">H6P81_010910</name>
</gene>
<dbReference type="PANTHER" id="PTHR11240">
    <property type="entry name" value="RIBONUCLEASE T2"/>
    <property type="match status" value="1"/>
</dbReference>
<sequence length="244" mass="27364">MKSSLLAFVLFSFFLLCCSHSGALAITHPDYYYAVVLTWPASYCYQSSEGCCLPATGKPKLDFFVDSLLTYNASTGGVLTTCHGHGFSTKEISGLIEDLHKYWSDVRCPSREPSYNWRRVWNKYGVCSGLTQHNYFKKALALRNEADLLSVFRKNGIVPSGENLYKLKHIKRVLKESLGVSVGAECSKNMWGESQLYRVYLCLNQDASTIISCPVDRAFNCDDEVTFGLFTADMLTAGIRIKNH</sequence>
<feature type="chain" id="PRO_5043585936" evidence="3">
    <location>
        <begin position="26"/>
        <end position="244"/>
    </location>
</feature>
<feature type="signal peptide" evidence="3">
    <location>
        <begin position="1"/>
        <end position="25"/>
    </location>
</feature>
<dbReference type="GO" id="GO:0005576">
    <property type="term" value="C:extracellular region"/>
    <property type="evidence" value="ECO:0007669"/>
    <property type="project" value="TreeGrafter"/>
</dbReference>
<dbReference type="EMBL" id="JAINDJ010000004">
    <property type="protein sequence ID" value="KAG9450945.1"/>
    <property type="molecule type" value="Genomic_DNA"/>
</dbReference>
<dbReference type="InterPro" id="IPR001568">
    <property type="entry name" value="RNase_T2-like"/>
</dbReference>
<comment type="caution">
    <text evidence="4">The sequence shown here is derived from an EMBL/GenBank/DDBJ whole genome shotgun (WGS) entry which is preliminary data.</text>
</comment>
<accession>A0AAV7EQ40</accession>